<evidence type="ECO:0008006" key="4">
    <source>
        <dbReference type="Google" id="ProtNLM"/>
    </source>
</evidence>
<sequence length="441" mass="49483">MAENKPKTFNRRDVPERRFRVYINRVPANMTEAEILEIISSITPVKPKYCRLCLCRDKLTGDARGEKYLLLEFERREPADAIHLKLHGKEPNNFLVRVQKREFFPFANAKTWTQQPRNSYGRNDLGRDQNGASRMLASSSNEIRGFQGPFGSPPAHSSPMMGVPTLRRMTEGGQVCIGCGCVTQLNCSTCFTPFCSSFCMGKFCQPTHPYECRCLLVDSSSPMEMKVPSFNSWFNNWHRTNNTKPKLGDRSKTNNNNNSIVARSGGLRPKLSSLDSSDTASGGSTGSINNSLEESVQNLSLQDSESESNSKKSEQYEEKKQYQQVPLKNWKPNCASTPFFPSFAAPSTAGNKDREPQQFVRHTAPPVFMSAMPFAAQGQMMGPVMPGSAMMQPCYVLLPPPNQQLMMLPLDQQQQLWDDGQHVDYPYSGAGYCMLPYPAFN</sequence>
<keyword evidence="3" id="KW-1185">Reference proteome</keyword>
<dbReference type="InterPro" id="IPR012677">
    <property type="entry name" value="Nucleotide-bd_a/b_plait_sf"/>
</dbReference>
<name>A0A8S1DAD6_9INSE</name>
<dbReference type="SUPFAM" id="SSF54928">
    <property type="entry name" value="RNA-binding domain, RBD"/>
    <property type="match status" value="1"/>
</dbReference>
<dbReference type="GO" id="GO:0003676">
    <property type="term" value="F:nucleic acid binding"/>
    <property type="evidence" value="ECO:0007669"/>
    <property type="project" value="InterPro"/>
</dbReference>
<dbReference type="OrthoDB" id="10056177at2759"/>
<dbReference type="AlphaFoldDB" id="A0A8S1DAD6"/>
<dbReference type="Gene3D" id="3.30.70.330">
    <property type="match status" value="1"/>
</dbReference>
<feature type="region of interest" description="Disordered" evidence="1">
    <location>
        <begin position="242"/>
        <end position="328"/>
    </location>
</feature>
<comment type="caution">
    <text evidence="2">The sequence shown here is derived from an EMBL/GenBank/DDBJ whole genome shotgun (WGS) entry which is preliminary data.</text>
</comment>
<evidence type="ECO:0000313" key="3">
    <source>
        <dbReference type="Proteomes" id="UP000494165"/>
    </source>
</evidence>
<evidence type="ECO:0000256" key="1">
    <source>
        <dbReference type="SAM" id="MobiDB-lite"/>
    </source>
</evidence>
<proteinExistence type="predicted"/>
<dbReference type="Proteomes" id="UP000494165">
    <property type="component" value="Unassembled WGS sequence"/>
</dbReference>
<protein>
    <recommendedName>
        <fullName evidence="4">RRM domain-containing protein</fullName>
    </recommendedName>
</protein>
<gene>
    <name evidence="2" type="ORF">CLODIP_2_CD03413</name>
</gene>
<dbReference type="InterPro" id="IPR035979">
    <property type="entry name" value="RBD_domain_sf"/>
</dbReference>
<reference evidence="2 3" key="1">
    <citation type="submission" date="2020-04" db="EMBL/GenBank/DDBJ databases">
        <authorList>
            <person name="Alioto T."/>
            <person name="Alioto T."/>
            <person name="Gomez Garrido J."/>
        </authorList>
    </citation>
    <scope>NUCLEOTIDE SEQUENCE [LARGE SCALE GENOMIC DNA]</scope>
</reference>
<feature type="compositionally biased region" description="Basic and acidic residues" evidence="1">
    <location>
        <begin position="308"/>
        <end position="321"/>
    </location>
</feature>
<evidence type="ECO:0000313" key="2">
    <source>
        <dbReference type="EMBL" id="CAB3378368.1"/>
    </source>
</evidence>
<feature type="compositionally biased region" description="Low complexity" evidence="1">
    <location>
        <begin position="271"/>
        <end position="282"/>
    </location>
</feature>
<organism evidence="2 3">
    <name type="scientific">Cloeon dipterum</name>
    <dbReference type="NCBI Taxonomy" id="197152"/>
    <lineage>
        <taxon>Eukaryota</taxon>
        <taxon>Metazoa</taxon>
        <taxon>Ecdysozoa</taxon>
        <taxon>Arthropoda</taxon>
        <taxon>Hexapoda</taxon>
        <taxon>Insecta</taxon>
        <taxon>Pterygota</taxon>
        <taxon>Palaeoptera</taxon>
        <taxon>Ephemeroptera</taxon>
        <taxon>Pisciforma</taxon>
        <taxon>Baetidae</taxon>
        <taxon>Cloeon</taxon>
    </lineage>
</organism>
<dbReference type="EMBL" id="CADEPI010000162">
    <property type="protein sequence ID" value="CAB3378368.1"/>
    <property type="molecule type" value="Genomic_DNA"/>
</dbReference>
<dbReference type="CDD" id="cd00590">
    <property type="entry name" value="RRM_SF"/>
    <property type="match status" value="1"/>
</dbReference>
<accession>A0A8S1DAD6</accession>
<feature type="compositionally biased region" description="Polar residues" evidence="1">
    <location>
        <begin position="288"/>
        <end position="303"/>
    </location>
</feature>